<proteinExistence type="predicted"/>
<protein>
    <submittedName>
        <fullName evidence="5">Cytidylyltransferase family protein</fullName>
    </submittedName>
</protein>
<reference evidence="5" key="1">
    <citation type="journal article" date="2020" name="mSystems">
        <title>Genome- and Community-Level Interaction Insights into Carbon Utilization and Element Cycling Functions of Hydrothermarchaeota in Hydrothermal Sediment.</title>
        <authorList>
            <person name="Zhou Z."/>
            <person name="Liu Y."/>
            <person name="Xu W."/>
            <person name="Pan J."/>
            <person name="Luo Z.H."/>
            <person name="Li M."/>
        </authorList>
    </citation>
    <scope>NUCLEOTIDE SEQUENCE [LARGE SCALE GENOMIC DNA]</scope>
    <source>
        <strain evidence="5">SpSt-110</strain>
    </source>
</reference>
<feature type="domain" description="Cytidyltransferase-like" evidence="3">
    <location>
        <begin position="96"/>
        <end position="224"/>
    </location>
</feature>
<dbReference type="GO" id="GO:0016779">
    <property type="term" value="F:nucleotidyltransferase activity"/>
    <property type="evidence" value="ECO:0007669"/>
    <property type="project" value="UniProtKB-KW"/>
</dbReference>
<dbReference type="InterPro" id="IPR023140">
    <property type="entry name" value="DUF357"/>
</dbReference>
<dbReference type="Pfam" id="PF01467">
    <property type="entry name" value="CTP_transf_like"/>
    <property type="match status" value="1"/>
</dbReference>
<dbReference type="InterPro" id="IPR014729">
    <property type="entry name" value="Rossmann-like_a/b/a_fold"/>
</dbReference>
<feature type="domain" description="DUF357" evidence="4">
    <location>
        <begin position="12"/>
        <end position="77"/>
    </location>
</feature>
<evidence type="ECO:0000256" key="1">
    <source>
        <dbReference type="ARBA" id="ARBA00022679"/>
    </source>
</evidence>
<dbReference type="Gene3D" id="1.20.1270.90">
    <property type="entry name" value="AF1782-like"/>
    <property type="match status" value="1"/>
</dbReference>
<sequence>MGYGLEERVRAYIMNVEKAVNLIDPSRLDKESKEVFELAKAYLSDANYYLDKGDASTSLACVAYAEGLLDALRKLGRLSFEWEPLTRLLSRPKVLIAGSFEILHPGHIHLIREAWELGKVYVIVARDQSIRRFKRREPIVPEDQRLRVVESVKYVHKAILGDESDFLKPVLDIKPDIILLGPDQWITPEELKGELEKRNLRDVKVIRLQERIGDELYSTSGIVRRVCSVCKGSEAPSTRS</sequence>
<dbReference type="PANTHER" id="PTHR43793">
    <property type="entry name" value="FAD SYNTHASE"/>
    <property type="match status" value="1"/>
</dbReference>
<accession>A0A7J3XXL2</accession>
<organism evidence="5">
    <name type="scientific">Thermogladius calderae</name>
    <dbReference type="NCBI Taxonomy" id="1200300"/>
    <lineage>
        <taxon>Archaea</taxon>
        <taxon>Thermoproteota</taxon>
        <taxon>Thermoprotei</taxon>
        <taxon>Desulfurococcales</taxon>
        <taxon>Desulfurococcaceae</taxon>
        <taxon>Thermogladius</taxon>
    </lineage>
</organism>
<dbReference type="NCBIfam" id="TIGR00125">
    <property type="entry name" value="cyt_tran_rel"/>
    <property type="match status" value="1"/>
</dbReference>
<comment type="caution">
    <text evidence="5">The sequence shown here is derived from an EMBL/GenBank/DDBJ whole genome shotgun (WGS) entry which is preliminary data.</text>
</comment>
<dbReference type="AlphaFoldDB" id="A0A7J3XXL2"/>
<dbReference type="InterPro" id="IPR050385">
    <property type="entry name" value="Archaeal_FAD_synthase"/>
</dbReference>
<dbReference type="EMBL" id="DRYK01000025">
    <property type="protein sequence ID" value="HHP67434.1"/>
    <property type="molecule type" value="Genomic_DNA"/>
</dbReference>
<dbReference type="InterPro" id="IPR004821">
    <property type="entry name" value="Cyt_trans-like"/>
</dbReference>
<evidence type="ECO:0000313" key="5">
    <source>
        <dbReference type="EMBL" id="HHP67434.1"/>
    </source>
</evidence>
<evidence type="ECO:0000259" key="4">
    <source>
        <dbReference type="Pfam" id="PF04010"/>
    </source>
</evidence>
<dbReference type="PANTHER" id="PTHR43793:SF1">
    <property type="entry name" value="FAD SYNTHASE"/>
    <property type="match status" value="1"/>
</dbReference>
<keyword evidence="2 5" id="KW-0548">Nucleotidyltransferase</keyword>
<dbReference type="SUPFAM" id="SSF52374">
    <property type="entry name" value="Nucleotidylyl transferase"/>
    <property type="match status" value="1"/>
</dbReference>
<dbReference type="Pfam" id="PF04010">
    <property type="entry name" value="DUF357"/>
    <property type="match status" value="1"/>
</dbReference>
<evidence type="ECO:0000256" key="2">
    <source>
        <dbReference type="ARBA" id="ARBA00022695"/>
    </source>
</evidence>
<dbReference type="SUPFAM" id="SSF158372">
    <property type="entry name" value="AF1782-like"/>
    <property type="match status" value="1"/>
</dbReference>
<gene>
    <name evidence="5" type="ORF">ENM60_01355</name>
</gene>
<evidence type="ECO:0000259" key="3">
    <source>
        <dbReference type="Pfam" id="PF01467"/>
    </source>
</evidence>
<dbReference type="InterPro" id="IPR036809">
    <property type="entry name" value="AF1782-like_sf"/>
</dbReference>
<name>A0A7J3XXL2_9CREN</name>
<dbReference type="Gene3D" id="3.40.50.620">
    <property type="entry name" value="HUPs"/>
    <property type="match status" value="1"/>
</dbReference>
<keyword evidence="1 5" id="KW-0808">Transferase</keyword>